<dbReference type="KEGG" id="cmos:111435594"/>
<evidence type="ECO:0000259" key="2">
    <source>
        <dbReference type="Pfam" id="PF10382"/>
    </source>
</evidence>
<feature type="domain" description="5'-3' DNA helicase ZGRF1-like N-terminal" evidence="2">
    <location>
        <begin position="6"/>
        <end position="77"/>
    </location>
</feature>
<reference evidence="4" key="1">
    <citation type="submission" date="2025-08" db="UniProtKB">
        <authorList>
            <consortium name="RefSeq"/>
        </authorList>
    </citation>
    <scope>IDENTIFICATION</scope>
    <source>
        <tissue evidence="4">Young leaves</tissue>
    </source>
</reference>
<evidence type="ECO:0000313" key="4">
    <source>
        <dbReference type="RefSeq" id="XP_022928768.1"/>
    </source>
</evidence>
<keyword evidence="3" id="KW-1185">Reference proteome</keyword>
<dbReference type="GO" id="GO:0035861">
    <property type="term" value="C:site of double-strand break"/>
    <property type="evidence" value="ECO:0007669"/>
    <property type="project" value="TreeGrafter"/>
</dbReference>
<feature type="compositionally biased region" description="Polar residues" evidence="1">
    <location>
        <begin position="459"/>
        <end position="468"/>
    </location>
</feature>
<dbReference type="GO" id="GO:0005634">
    <property type="term" value="C:nucleus"/>
    <property type="evidence" value="ECO:0007669"/>
    <property type="project" value="TreeGrafter"/>
</dbReference>
<dbReference type="RefSeq" id="XP_022928768.1">
    <property type="nucleotide sequence ID" value="XM_023073000.1"/>
</dbReference>
<dbReference type="PANTHER" id="PTHR28535:SF1">
    <property type="entry name" value="PROTEIN ZGRF1"/>
    <property type="match status" value="1"/>
</dbReference>
<dbReference type="InterPro" id="IPR018838">
    <property type="entry name" value="ZGRF1-like_N"/>
</dbReference>
<feature type="compositionally biased region" description="Basic and acidic residues" evidence="1">
    <location>
        <begin position="439"/>
        <end position="458"/>
    </location>
</feature>
<dbReference type="GeneID" id="111435594"/>
<dbReference type="PANTHER" id="PTHR28535">
    <property type="entry name" value="ZINC FINGER GRF-TYPE CONTAINING 1"/>
    <property type="match status" value="1"/>
</dbReference>
<organism evidence="3 4">
    <name type="scientific">Cucurbita moschata</name>
    <name type="common">Winter crookneck squash</name>
    <name type="synonym">Cucurbita pepo var. moschata</name>
    <dbReference type="NCBI Taxonomy" id="3662"/>
    <lineage>
        <taxon>Eukaryota</taxon>
        <taxon>Viridiplantae</taxon>
        <taxon>Streptophyta</taxon>
        <taxon>Embryophyta</taxon>
        <taxon>Tracheophyta</taxon>
        <taxon>Spermatophyta</taxon>
        <taxon>Magnoliopsida</taxon>
        <taxon>eudicotyledons</taxon>
        <taxon>Gunneridae</taxon>
        <taxon>Pentapetalae</taxon>
        <taxon>rosids</taxon>
        <taxon>fabids</taxon>
        <taxon>Cucurbitales</taxon>
        <taxon>Cucurbitaceae</taxon>
        <taxon>Cucurbiteae</taxon>
        <taxon>Cucurbita</taxon>
    </lineage>
</organism>
<proteinExistence type="predicted"/>
<name>A0A6J1EQ22_CUCMO</name>
<feature type="region of interest" description="Disordered" evidence="1">
    <location>
        <begin position="433"/>
        <end position="468"/>
    </location>
</feature>
<feature type="domain" description="5'-3' DNA helicase ZGRF1-like N-terminal" evidence="2">
    <location>
        <begin position="275"/>
        <end position="352"/>
    </location>
</feature>
<protein>
    <submittedName>
        <fullName evidence="4">Uncharacterized protein LOC111435594 isoform X1</fullName>
    </submittedName>
</protein>
<dbReference type="GO" id="GO:0006302">
    <property type="term" value="P:double-strand break repair"/>
    <property type="evidence" value="ECO:0007669"/>
    <property type="project" value="TreeGrafter"/>
</dbReference>
<sequence length="544" mass="61468">MAEMNRWKVTYTKHLKQRRKVYHDGFLDVHRSSNKTMLYDECEKLLECRILKQEEVVCSGETLIFNSYLVDIDTPLGDHKPESGLNFQAGHDKIPEKSGVLRGKNFRNNSVCFENKASAEKNKTRPTLSPSCKIIREFKKSRLKCYGSPQSSPDTRQTEETEWQVLHTSNITQKAKKYHDGFLKLLICGSLGRQVMLFDENRKLLDSRFMKKDETVKSGESIAFDAHLVDIGECEREHKPPKIPLSQGSSFGDRGTRVLNEPKKCFSENEISTGKEWHVLYTSQITQKSKKYHNGIIKISSSGSHHMQVTLLNEDRTILSSKHLSLSKKLGMGEILELPKYLVEIGEACGNVKVEIANRDFDIRKDTSFCISGEDEKGSDRATMKKSLRDAHEILSILQRPKARVSLSSGHSDKNICVSVPSSKVPEPSLAAEALDLPMDDRSHKKPSENLDTRDSTKNAENNQSIALTPSTLTEELEIGHSNQLLQTEHVEAESSSLRDTISRTQGTSQFAACELVNDEGKMCEEITYERETVHRTLCLSSFN</sequence>
<dbReference type="Proteomes" id="UP000504609">
    <property type="component" value="Unplaced"/>
</dbReference>
<feature type="domain" description="5'-3' DNA helicase ZGRF1-like N-terminal" evidence="2">
    <location>
        <begin position="162"/>
        <end position="238"/>
    </location>
</feature>
<dbReference type="Pfam" id="PF10382">
    <property type="entry name" value="ZGRF1-like_N"/>
    <property type="match status" value="3"/>
</dbReference>
<evidence type="ECO:0000313" key="3">
    <source>
        <dbReference type="Proteomes" id="UP000504609"/>
    </source>
</evidence>
<gene>
    <name evidence="4" type="primary">LOC111435594</name>
</gene>
<dbReference type="AlphaFoldDB" id="A0A6J1EQ22"/>
<dbReference type="InterPro" id="IPR052800">
    <property type="entry name" value="DNA_Repair_Helicase_ZGRF1"/>
</dbReference>
<accession>A0A6J1EQ22</accession>
<evidence type="ECO:0000256" key="1">
    <source>
        <dbReference type="SAM" id="MobiDB-lite"/>
    </source>
</evidence>